<organism evidence="1 2">
    <name type="scientific">Janthinobacterium aestuarii</name>
    <dbReference type="NCBI Taxonomy" id="2985511"/>
    <lineage>
        <taxon>Bacteria</taxon>
        <taxon>Pseudomonadati</taxon>
        <taxon>Pseudomonadota</taxon>
        <taxon>Betaproteobacteria</taxon>
        <taxon>Burkholderiales</taxon>
        <taxon>Oxalobacteraceae</taxon>
        <taxon>Janthinobacterium</taxon>
    </lineage>
</organism>
<proteinExistence type="predicted"/>
<dbReference type="EMBL" id="CP142523">
    <property type="protein sequence ID" value="WWO46959.1"/>
    <property type="molecule type" value="Genomic_DNA"/>
</dbReference>
<reference evidence="1 2" key="1">
    <citation type="submission" date="2024-01" db="EMBL/GenBank/DDBJ databases">
        <title>Draft genome sequences of nine bacterial species from freshwater ponds near Washington, DC.</title>
        <authorList>
            <person name="Pavloudi C."/>
            <person name="Oliver L."/>
            <person name="Slattery K."/>
            <person name="Lissner G."/>
            <person name="Saw J.H."/>
        </authorList>
    </citation>
    <scope>NUCLEOTIDE SEQUENCE [LARGE SCALE GENOMIC DNA]</scope>
    <source>
        <strain evidence="2">TB1-E2</strain>
    </source>
</reference>
<dbReference type="RefSeq" id="WP_181877948.1">
    <property type="nucleotide sequence ID" value="NZ_CP142523.1"/>
</dbReference>
<accession>A0ABZ2GMB8</accession>
<protein>
    <submittedName>
        <fullName evidence="1">Uncharacterized protein</fullName>
    </submittedName>
</protein>
<sequence length="369" mass="41417">MATYMVSQVPVEVPVAGYPTVELVAALESKVNWTLLRTALKQAKLPVGLGWKALASNAEEATPEGSRLRKFLSDFFDETIIAGERYVQIYSVEKSFIDSLLKAIEKSTPLKSEFSEKYPLPLDLKSIRAAPSSPTLCEIRNFPNGDVSLVFCAAGYFDDRNVYESNQLSDLVKKAYDGIDRLITVRKTYYQSYDVITVRRQLERIEISVDQPSKLVGARFEDRPMEILTSGALHFSDFVGFGAKAPDNLFPAMSAIYTEPKEGRVVFLAFRTLTGSIKRERMTRDDDDLRDEIFHQAGMEAVGQDIKPYELEAEWNFKAPDGVGTVKLHGLISQLASQDPTLHGCYVKAHQISSFERTLNRLMTFTSKP</sequence>
<evidence type="ECO:0000313" key="2">
    <source>
        <dbReference type="Proteomes" id="UP001373909"/>
    </source>
</evidence>
<name>A0ABZ2GMB8_9BURK</name>
<gene>
    <name evidence="1" type="ORF">OPV09_02225</name>
</gene>
<dbReference type="Proteomes" id="UP001373909">
    <property type="component" value="Chromosome"/>
</dbReference>
<evidence type="ECO:0000313" key="1">
    <source>
        <dbReference type="EMBL" id="WWO46959.1"/>
    </source>
</evidence>
<keyword evidence="2" id="KW-1185">Reference proteome</keyword>